<sequence length="216" mass="22399">MSVPFTRQIPVILSEIAQAPVSVSCTKQGTSGQTVTFTNLVIPAKSKSGLVSMNIAAVTDTVSFSVVCTGASQTGTQFQTANSAGRLARVNWISGSLSITPTKAQVNYVSTRLLLSVNALNSDLNVLCYVQKAATAVAADDLLTSTNCAVPTTPSTWTVSPSLITFGVRSSRFQNLLLSRTTYPSATDVQAAPIEYLALICCNSANPAAASALAGT</sequence>
<dbReference type="Proteomes" id="UP001626550">
    <property type="component" value="Unassembled WGS sequence"/>
</dbReference>
<proteinExistence type="predicted"/>
<accession>A0ABD2Q6G7</accession>
<evidence type="ECO:0008006" key="3">
    <source>
        <dbReference type="Google" id="ProtNLM"/>
    </source>
</evidence>
<dbReference type="EMBL" id="JBJKFK010001191">
    <property type="protein sequence ID" value="KAL3313791.1"/>
    <property type="molecule type" value="Genomic_DNA"/>
</dbReference>
<keyword evidence="2" id="KW-1185">Reference proteome</keyword>
<name>A0ABD2Q6G7_9PLAT</name>
<comment type="caution">
    <text evidence="1">The sequence shown here is derived from an EMBL/GenBank/DDBJ whole genome shotgun (WGS) entry which is preliminary data.</text>
</comment>
<organism evidence="1 2">
    <name type="scientific">Cichlidogyrus casuarinus</name>
    <dbReference type="NCBI Taxonomy" id="1844966"/>
    <lineage>
        <taxon>Eukaryota</taxon>
        <taxon>Metazoa</taxon>
        <taxon>Spiralia</taxon>
        <taxon>Lophotrochozoa</taxon>
        <taxon>Platyhelminthes</taxon>
        <taxon>Monogenea</taxon>
        <taxon>Monopisthocotylea</taxon>
        <taxon>Dactylogyridea</taxon>
        <taxon>Ancyrocephalidae</taxon>
        <taxon>Cichlidogyrus</taxon>
    </lineage>
</organism>
<dbReference type="AlphaFoldDB" id="A0ABD2Q6G7"/>
<feature type="non-terminal residue" evidence="1">
    <location>
        <position position="216"/>
    </location>
</feature>
<evidence type="ECO:0000313" key="1">
    <source>
        <dbReference type="EMBL" id="KAL3313791.1"/>
    </source>
</evidence>
<reference evidence="1 2" key="1">
    <citation type="submission" date="2024-11" db="EMBL/GenBank/DDBJ databases">
        <title>Adaptive evolution of stress response genes in parasites aligns with host niche diversity.</title>
        <authorList>
            <person name="Hahn C."/>
            <person name="Resl P."/>
        </authorList>
    </citation>
    <scope>NUCLEOTIDE SEQUENCE [LARGE SCALE GENOMIC DNA]</scope>
    <source>
        <strain evidence="1">EGGRZ-B1_66</strain>
        <tissue evidence="1">Body</tissue>
    </source>
</reference>
<gene>
    <name evidence="1" type="ORF">Ciccas_007600</name>
</gene>
<protein>
    <recommendedName>
        <fullName evidence="3">Ig-like domain-containing protein</fullName>
    </recommendedName>
</protein>
<evidence type="ECO:0000313" key="2">
    <source>
        <dbReference type="Proteomes" id="UP001626550"/>
    </source>
</evidence>